<dbReference type="EMBL" id="AMGV01000014">
    <property type="protein sequence ID" value="KEF53184.1"/>
    <property type="molecule type" value="Genomic_DNA"/>
</dbReference>
<protein>
    <recommendedName>
        <fullName evidence="3">DUF7492 domain-containing protein</fullName>
    </recommendedName>
</protein>
<dbReference type="Proteomes" id="UP000027920">
    <property type="component" value="Unassembled WGS sequence"/>
</dbReference>
<evidence type="ECO:0000313" key="5">
    <source>
        <dbReference type="Proteomes" id="UP000027920"/>
    </source>
</evidence>
<feature type="domain" description="DUF7492" evidence="3">
    <location>
        <begin position="24"/>
        <end position="287"/>
    </location>
</feature>
<dbReference type="InterPro" id="IPR055915">
    <property type="entry name" value="DUF7492"/>
</dbReference>
<name>A0A072NZ72_9EURO</name>
<proteinExistence type="predicted"/>
<dbReference type="VEuPathDB" id="FungiDB:A1O9_10632"/>
<evidence type="ECO:0000256" key="1">
    <source>
        <dbReference type="SAM" id="MobiDB-lite"/>
    </source>
</evidence>
<feature type="chain" id="PRO_5001681201" description="DUF7492 domain-containing protein" evidence="2">
    <location>
        <begin position="27"/>
        <end position="794"/>
    </location>
</feature>
<feature type="compositionally biased region" description="Gly residues" evidence="1">
    <location>
        <begin position="397"/>
        <end position="409"/>
    </location>
</feature>
<feature type="signal peptide" evidence="2">
    <location>
        <begin position="1"/>
        <end position="26"/>
    </location>
</feature>
<dbReference type="RefSeq" id="XP_013255774.1">
    <property type="nucleotide sequence ID" value="XM_013400320.1"/>
</dbReference>
<gene>
    <name evidence="4" type="ORF">A1O9_10632</name>
</gene>
<sequence length="794" mass="83605">MPSKSLLRSALIGLLASTTFLSVATAHSWVEQLMVIAPNGTMVGQPGFPRGNVLRSTPGFGDPAMVNLIPPDGRPANQIQPQDLMCKISQSSQTQTDGSPRLQAAPGSAVGLRYQENGHVSLPGTQAGKPQNRGTVYVYGTTQPSPDDSFLAIHRVWTPDGSGGDRRGVLLSTQNFDDGQCYQVNGGAISSQRQGQYGHPFNMVMGSDLWCQQDIQIPTSAPSGKPYTLYWVWDWPTLPGTPGFPEGKQEIYTTCMDIDITSDFGVEIISKAQGSAWIDQPADQAAIKAQVLDIANPTAVTGQTIPFTETATFSPPAPSSSSQMLTTSSTGSTIAFSASATGPVAGAASDASVALATHTATGEPDFLTVHTGSTAGPGVETQTFTVQPIAATAAAGQGQGPPNGGGGRGGRGKNTIETSNRAGRRFKLIIHANGPEPEITSVPAINNQAGVLTLTEYDSVTETVYETVYQTMYTKRDAGQYDYSTTPLPDYPSPAGASTEDGPWSRIGKHFGHGRPAWATGTLPGNWTWEQHNNASRGAWFSPLAPSSAFYTTQASATADRNSAATGYVMTMPGGTVMTVSAEVETELSTAAYASMDSASPTLEARAEATDTSVVTLMDLKSYGIQELKPTGAVNSTEAHIQPGPSNRTSTWGYARSAMPHHPHSGIGNQGVQQAAQGCSQSGSAYTSNSWDIGAVHPDATSSGASFQTFPPMESDPGSGPIYKRFAFQNHLLTTSAAVPRVTSALSIGIRATDPEPASTAHSAFRLRARNPFVWLGWQQDKDEEAQPTPTLHL</sequence>
<dbReference type="GeneID" id="25285536"/>
<reference evidence="4 5" key="1">
    <citation type="submission" date="2013-03" db="EMBL/GenBank/DDBJ databases">
        <title>The Genome Sequence of Exophiala aquamarina CBS 119918.</title>
        <authorList>
            <consortium name="The Broad Institute Genomics Platform"/>
            <person name="Cuomo C."/>
            <person name="de Hoog S."/>
            <person name="Gorbushina A."/>
            <person name="Walker B."/>
            <person name="Young S.K."/>
            <person name="Zeng Q."/>
            <person name="Gargeya S."/>
            <person name="Fitzgerald M."/>
            <person name="Haas B."/>
            <person name="Abouelleil A."/>
            <person name="Allen A.W."/>
            <person name="Alvarado L."/>
            <person name="Arachchi H.M."/>
            <person name="Berlin A.M."/>
            <person name="Chapman S.B."/>
            <person name="Gainer-Dewar J."/>
            <person name="Goldberg J."/>
            <person name="Griggs A."/>
            <person name="Gujja S."/>
            <person name="Hansen M."/>
            <person name="Howarth C."/>
            <person name="Imamovic A."/>
            <person name="Ireland A."/>
            <person name="Larimer J."/>
            <person name="McCowan C."/>
            <person name="Murphy C."/>
            <person name="Pearson M."/>
            <person name="Poon T.W."/>
            <person name="Priest M."/>
            <person name="Roberts A."/>
            <person name="Saif S."/>
            <person name="Shea T."/>
            <person name="Sisk P."/>
            <person name="Sykes S."/>
            <person name="Wortman J."/>
            <person name="Nusbaum C."/>
            <person name="Birren B."/>
        </authorList>
    </citation>
    <scope>NUCLEOTIDE SEQUENCE [LARGE SCALE GENOMIC DNA]</scope>
    <source>
        <strain evidence="4 5">CBS 119918</strain>
    </source>
</reference>
<organism evidence="4 5">
    <name type="scientific">Exophiala aquamarina CBS 119918</name>
    <dbReference type="NCBI Taxonomy" id="1182545"/>
    <lineage>
        <taxon>Eukaryota</taxon>
        <taxon>Fungi</taxon>
        <taxon>Dikarya</taxon>
        <taxon>Ascomycota</taxon>
        <taxon>Pezizomycotina</taxon>
        <taxon>Eurotiomycetes</taxon>
        <taxon>Chaetothyriomycetidae</taxon>
        <taxon>Chaetothyriales</taxon>
        <taxon>Herpotrichiellaceae</taxon>
        <taxon>Exophiala</taxon>
    </lineage>
</organism>
<evidence type="ECO:0000259" key="3">
    <source>
        <dbReference type="Pfam" id="PF24320"/>
    </source>
</evidence>
<dbReference type="AlphaFoldDB" id="A0A072NZ72"/>
<comment type="caution">
    <text evidence="4">The sequence shown here is derived from an EMBL/GenBank/DDBJ whole genome shotgun (WGS) entry which is preliminary data.</text>
</comment>
<dbReference type="OrthoDB" id="64281at2759"/>
<evidence type="ECO:0000256" key="2">
    <source>
        <dbReference type="SAM" id="SignalP"/>
    </source>
</evidence>
<accession>A0A072NZ72</accession>
<keyword evidence="2" id="KW-0732">Signal</keyword>
<dbReference type="HOGENOM" id="CLU_019095_1_1_1"/>
<dbReference type="Pfam" id="PF24320">
    <property type="entry name" value="DUF7492"/>
    <property type="match status" value="1"/>
</dbReference>
<feature type="region of interest" description="Disordered" evidence="1">
    <location>
        <begin position="393"/>
        <end position="417"/>
    </location>
</feature>
<keyword evidence="5" id="KW-1185">Reference proteome</keyword>
<evidence type="ECO:0000313" key="4">
    <source>
        <dbReference type="EMBL" id="KEF53184.1"/>
    </source>
</evidence>